<proteinExistence type="predicted"/>
<evidence type="ECO:0000256" key="4">
    <source>
        <dbReference type="ARBA" id="ARBA00022989"/>
    </source>
</evidence>
<dbReference type="Gene3D" id="1.10.3730.20">
    <property type="match status" value="2"/>
</dbReference>
<keyword evidence="5 6" id="KW-0472">Membrane</keyword>
<feature type="transmembrane region" description="Helical" evidence="6">
    <location>
        <begin position="6"/>
        <end position="24"/>
    </location>
</feature>
<dbReference type="STRING" id="1618659.UV11_C0007G0009"/>
<reference evidence="8 9" key="1">
    <citation type="journal article" date="2015" name="Nature">
        <title>rRNA introns, odd ribosomes, and small enigmatic genomes across a large radiation of phyla.</title>
        <authorList>
            <person name="Brown C.T."/>
            <person name="Hug L.A."/>
            <person name="Thomas B.C."/>
            <person name="Sharon I."/>
            <person name="Castelle C.J."/>
            <person name="Singh A."/>
            <person name="Wilkins M.J."/>
            <person name="Williams K.H."/>
            <person name="Banfield J.F."/>
        </authorList>
    </citation>
    <scope>NUCLEOTIDE SEQUENCE [LARGE SCALE GENOMIC DNA]</scope>
</reference>
<feature type="transmembrane region" description="Helical" evidence="6">
    <location>
        <begin position="36"/>
        <end position="56"/>
    </location>
</feature>
<evidence type="ECO:0000256" key="6">
    <source>
        <dbReference type="SAM" id="Phobius"/>
    </source>
</evidence>
<feature type="domain" description="EamA" evidence="7">
    <location>
        <begin position="6"/>
        <end position="139"/>
    </location>
</feature>
<dbReference type="Proteomes" id="UP000034036">
    <property type="component" value="Unassembled WGS sequence"/>
</dbReference>
<evidence type="ECO:0000313" key="8">
    <source>
        <dbReference type="EMBL" id="KKS48553.1"/>
    </source>
</evidence>
<evidence type="ECO:0000313" key="9">
    <source>
        <dbReference type="Proteomes" id="UP000034036"/>
    </source>
</evidence>
<comment type="caution">
    <text evidence="8">The sequence shown here is derived from an EMBL/GenBank/DDBJ whole genome shotgun (WGS) entry which is preliminary data.</text>
</comment>
<feature type="transmembrane region" description="Helical" evidence="6">
    <location>
        <begin position="271"/>
        <end position="288"/>
    </location>
</feature>
<dbReference type="PANTHER" id="PTHR32322">
    <property type="entry name" value="INNER MEMBRANE TRANSPORTER"/>
    <property type="match status" value="1"/>
</dbReference>
<dbReference type="Pfam" id="PF00892">
    <property type="entry name" value="EamA"/>
    <property type="match status" value="2"/>
</dbReference>
<feature type="transmembrane region" description="Helical" evidence="6">
    <location>
        <begin position="240"/>
        <end position="262"/>
    </location>
</feature>
<comment type="subcellular location">
    <subcellularLocation>
        <location evidence="1">Cell membrane</location>
        <topology evidence="1">Multi-pass membrane protein</topology>
    </subcellularLocation>
</comment>
<sequence length="290" mass="31879">MIISFPILLALGAMIAWGFEELFLKEAISKLKSLTLFLINSLTGIFFQLIIIFIFFSGEVYLLTGENLLYALLAALVAFIGYFFFYLALERQELSLISSLDESWIIVAVLIGVFFFGETLGFLHIASILAVLFGAFLISVNMADLKKLSLISGSGYEFVAVLFVGMSVPIEKFLIHKIGEANTIFYLGIFTIPLVFAAKIIMRGKFVRPNWKLLKIGIASGLADGIAFVLYLLALKGSEVSVVSPIVASSLLVSIFLAKIYLREKMTKKEVAGALLIFIGVIVLSTLVPF</sequence>
<dbReference type="GO" id="GO:0005886">
    <property type="term" value="C:plasma membrane"/>
    <property type="evidence" value="ECO:0007669"/>
    <property type="project" value="UniProtKB-SubCell"/>
</dbReference>
<dbReference type="PANTHER" id="PTHR32322:SF18">
    <property type="entry name" value="S-ADENOSYLMETHIONINE_S-ADENOSYLHOMOCYSTEINE TRANSPORTER"/>
    <property type="match status" value="1"/>
</dbReference>
<dbReference type="SUPFAM" id="SSF103481">
    <property type="entry name" value="Multidrug resistance efflux transporter EmrE"/>
    <property type="match status" value="2"/>
</dbReference>
<feature type="transmembrane region" description="Helical" evidence="6">
    <location>
        <begin position="96"/>
        <end position="116"/>
    </location>
</feature>
<evidence type="ECO:0000259" key="7">
    <source>
        <dbReference type="Pfam" id="PF00892"/>
    </source>
</evidence>
<feature type="domain" description="EamA" evidence="7">
    <location>
        <begin position="158"/>
        <end position="285"/>
    </location>
</feature>
<evidence type="ECO:0000256" key="5">
    <source>
        <dbReference type="ARBA" id="ARBA00023136"/>
    </source>
</evidence>
<keyword evidence="4 6" id="KW-1133">Transmembrane helix</keyword>
<dbReference type="InterPro" id="IPR037185">
    <property type="entry name" value="EmrE-like"/>
</dbReference>
<keyword evidence="2" id="KW-1003">Cell membrane</keyword>
<evidence type="ECO:0000256" key="3">
    <source>
        <dbReference type="ARBA" id="ARBA00022692"/>
    </source>
</evidence>
<dbReference type="InterPro" id="IPR050638">
    <property type="entry name" value="AA-Vitamin_Transporters"/>
</dbReference>
<feature type="transmembrane region" description="Helical" evidence="6">
    <location>
        <begin position="68"/>
        <end position="89"/>
    </location>
</feature>
<accession>A0A0G1CG56</accession>
<name>A0A0G1CG56_9BACT</name>
<dbReference type="EMBL" id="LCDF01000007">
    <property type="protein sequence ID" value="KKS48553.1"/>
    <property type="molecule type" value="Genomic_DNA"/>
</dbReference>
<evidence type="ECO:0000256" key="1">
    <source>
        <dbReference type="ARBA" id="ARBA00004651"/>
    </source>
</evidence>
<protein>
    <recommendedName>
        <fullName evidence="7">EamA domain-containing protein</fullName>
    </recommendedName>
</protein>
<keyword evidence="3 6" id="KW-0812">Transmembrane</keyword>
<dbReference type="AlphaFoldDB" id="A0A0G1CG56"/>
<feature type="transmembrane region" description="Helical" evidence="6">
    <location>
        <begin position="155"/>
        <end position="175"/>
    </location>
</feature>
<evidence type="ECO:0000256" key="2">
    <source>
        <dbReference type="ARBA" id="ARBA00022475"/>
    </source>
</evidence>
<feature type="transmembrane region" description="Helical" evidence="6">
    <location>
        <begin position="181"/>
        <end position="201"/>
    </location>
</feature>
<dbReference type="InterPro" id="IPR000620">
    <property type="entry name" value="EamA_dom"/>
</dbReference>
<feature type="transmembrane region" description="Helical" evidence="6">
    <location>
        <begin position="213"/>
        <end position="234"/>
    </location>
</feature>
<gene>
    <name evidence="8" type="ORF">UV11_C0007G0009</name>
</gene>
<organism evidence="8 9">
    <name type="scientific">Candidatus Giovannonibacteria bacterium GW2011_GWF2_42_19</name>
    <dbReference type="NCBI Taxonomy" id="1618659"/>
    <lineage>
        <taxon>Bacteria</taxon>
        <taxon>Candidatus Giovannoniibacteriota</taxon>
    </lineage>
</organism>
<feature type="transmembrane region" description="Helical" evidence="6">
    <location>
        <begin position="122"/>
        <end position="143"/>
    </location>
</feature>